<dbReference type="PANTHER" id="PTHR45660">
    <property type="entry name" value="HISTONE-LYSINE N-METHYLTRANSFERASE SETMAR"/>
    <property type="match status" value="1"/>
</dbReference>
<dbReference type="SUPFAM" id="SSF88697">
    <property type="entry name" value="PUA domain-like"/>
    <property type="match status" value="1"/>
</dbReference>
<comment type="subcellular location">
    <subcellularLocation>
        <location evidence="1">Chromosome</location>
        <location evidence="1">Centromere</location>
    </subcellularLocation>
    <subcellularLocation>
        <location evidence="3">Nucleus</location>
    </subcellularLocation>
</comment>
<dbReference type="Gene3D" id="2.30.280.10">
    <property type="entry name" value="SRA-YDG"/>
    <property type="match status" value="1"/>
</dbReference>
<sequence length="283" mass="32579">MVSHLKSEKTKQKQAEYVGTISRHAKGHSESEDTCSNKETSFIPEWYNIRGNVHQALINYRKLLVNKEERNMLAQKYGMTQERKCNGLHLHKRVVRLLEVSDGCVNTTKQMGSVAGIEVGDQFHWRGELCVIGLHSDLQRGIDSITSISGKSWATSIVDSGRFDNVRVSSKEFTYCGQGDNPSYGELNKKHKDQKLDGRNQALMNNMTDKKPVRVIRKYSSIVSANESGYKFVYEGLYQVIGCKKRRGDYGKYIYEFKLAKLEDDRQYDLRWKIAGRTHRHQF</sequence>
<proteinExistence type="predicted"/>
<evidence type="ECO:0000313" key="6">
    <source>
        <dbReference type="Proteomes" id="UP001472677"/>
    </source>
</evidence>
<evidence type="ECO:0000256" key="2">
    <source>
        <dbReference type="ARBA" id="ARBA00023242"/>
    </source>
</evidence>
<accession>A0ABR2EYS8</accession>
<keyword evidence="6" id="KW-1185">Reference proteome</keyword>
<dbReference type="InterPro" id="IPR036987">
    <property type="entry name" value="SRA-YDG_sf"/>
</dbReference>
<evidence type="ECO:0000256" key="1">
    <source>
        <dbReference type="ARBA" id="ARBA00004584"/>
    </source>
</evidence>
<organism evidence="5 6">
    <name type="scientific">Hibiscus sabdariffa</name>
    <name type="common">roselle</name>
    <dbReference type="NCBI Taxonomy" id="183260"/>
    <lineage>
        <taxon>Eukaryota</taxon>
        <taxon>Viridiplantae</taxon>
        <taxon>Streptophyta</taxon>
        <taxon>Embryophyta</taxon>
        <taxon>Tracheophyta</taxon>
        <taxon>Spermatophyta</taxon>
        <taxon>Magnoliopsida</taxon>
        <taxon>eudicotyledons</taxon>
        <taxon>Gunneridae</taxon>
        <taxon>Pentapetalae</taxon>
        <taxon>rosids</taxon>
        <taxon>malvids</taxon>
        <taxon>Malvales</taxon>
        <taxon>Malvaceae</taxon>
        <taxon>Malvoideae</taxon>
        <taxon>Hibiscus</taxon>
    </lineage>
</organism>
<dbReference type="Pfam" id="PF02182">
    <property type="entry name" value="SAD_SRA"/>
    <property type="match status" value="1"/>
</dbReference>
<name>A0ABR2EYS8_9ROSI</name>
<dbReference type="PANTHER" id="PTHR45660:SF55">
    <property type="entry name" value="HISTONE-LYSINE N-METHYLTRANSFERASE, H3 LYSINE-9 SPECIFIC SUVH5-LIKE"/>
    <property type="match status" value="1"/>
</dbReference>
<dbReference type="EMBL" id="JBBPBM010000009">
    <property type="protein sequence ID" value="KAK8567852.1"/>
    <property type="molecule type" value="Genomic_DNA"/>
</dbReference>
<dbReference type="PROSITE" id="PS51015">
    <property type="entry name" value="YDG"/>
    <property type="match status" value="1"/>
</dbReference>
<evidence type="ECO:0000259" key="4">
    <source>
        <dbReference type="PROSITE" id="PS51015"/>
    </source>
</evidence>
<evidence type="ECO:0000313" key="5">
    <source>
        <dbReference type="EMBL" id="KAK8567852.1"/>
    </source>
</evidence>
<dbReference type="SMART" id="SM00466">
    <property type="entry name" value="SRA"/>
    <property type="match status" value="1"/>
</dbReference>
<protein>
    <recommendedName>
        <fullName evidence="4">YDG domain-containing protein</fullName>
    </recommendedName>
</protein>
<dbReference type="InterPro" id="IPR003105">
    <property type="entry name" value="SRA_YDG"/>
</dbReference>
<dbReference type="Proteomes" id="UP001472677">
    <property type="component" value="Unassembled WGS sequence"/>
</dbReference>
<keyword evidence="2 3" id="KW-0539">Nucleus</keyword>
<feature type="domain" description="YDG" evidence="4">
    <location>
        <begin position="112"/>
        <end position="261"/>
    </location>
</feature>
<dbReference type="InterPro" id="IPR051357">
    <property type="entry name" value="H3K9_HMTase_SUVAR3-9"/>
</dbReference>
<reference evidence="5 6" key="1">
    <citation type="journal article" date="2024" name="G3 (Bethesda)">
        <title>Genome assembly of Hibiscus sabdariffa L. provides insights into metabolisms of medicinal natural products.</title>
        <authorList>
            <person name="Kim T."/>
        </authorList>
    </citation>
    <scope>NUCLEOTIDE SEQUENCE [LARGE SCALE GENOMIC DNA]</scope>
    <source>
        <strain evidence="5">TK-2024</strain>
        <tissue evidence="5">Old leaves</tissue>
    </source>
</reference>
<gene>
    <name evidence="5" type="ORF">V6N12_006423</name>
</gene>
<comment type="caution">
    <text evidence="5">The sequence shown here is derived from an EMBL/GenBank/DDBJ whole genome shotgun (WGS) entry which is preliminary data.</text>
</comment>
<dbReference type="InterPro" id="IPR015947">
    <property type="entry name" value="PUA-like_sf"/>
</dbReference>
<evidence type="ECO:0000256" key="3">
    <source>
        <dbReference type="PROSITE-ProRule" id="PRU00358"/>
    </source>
</evidence>